<dbReference type="InterPro" id="IPR036046">
    <property type="entry name" value="Acylphosphatase-like_dom_sf"/>
</dbReference>
<dbReference type="Pfam" id="PF04940">
    <property type="entry name" value="BLUF"/>
    <property type="match status" value="1"/>
</dbReference>
<gene>
    <name evidence="2" type="ORF">E1163_00065</name>
</gene>
<feature type="non-terminal residue" evidence="2">
    <location>
        <position position="1"/>
    </location>
</feature>
<dbReference type="EMBL" id="SMLW01000059">
    <property type="protein sequence ID" value="MTI23338.1"/>
    <property type="molecule type" value="Genomic_DNA"/>
</dbReference>
<feature type="domain" description="BLUF" evidence="1">
    <location>
        <begin position="1"/>
        <end position="54"/>
    </location>
</feature>
<reference evidence="2 3" key="1">
    <citation type="submission" date="2019-02" db="EMBL/GenBank/DDBJ databases">
        <authorList>
            <person name="Goldberg S.R."/>
            <person name="Haltli B.A."/>
            <person name="Correa H."/>
            <person name="Russell K.G."/>
        </authorList>
    </citation>
    <scope>NUCLEOTIDE SEQUENCE [LARGE SCALE GENOMIC DNA]</scope>
    <source>
        <strain evidence="2 3">JCM 16186</strain>
    </source>
</reference>
<dbReference type="InterPro" id="IPR007024">
    <property type="entry name" value="BLUF_domain"/>
</dbReference>
<dbReference type="SUPFAM" id="SSF54975">
    <property type="entry name" value="Acylphosphatase/BLUF domain-like"/>
    <property type="match status" value="1"/>
</dbReference>
<comment type="caution">
    <text evidence="2">The sequence shown here is derived from an EMBL/GenBank/DDBJ whole genome shotgun (WGS) entry which is preliminary data.</text>
</comment>
<name>A0ABW9RHB0_9BACT</name>
<keyword evidence="3" id="KW-1185">Reference proteome</keyword>
<protein>
    <submittedName>
        <fullName evidence="2">BLUF domain-containing protein</fullName>
    </submittedName>
</protein>
<evidence type="ECO:0000313" key="3">
    <source>
        <dbReference type="Proteomes" id="UP000798808"/>
    </source>
</evidence>
<accession>A0ABW9RHB0</accession>
<proteinExistence type="predicted"/>
<sequence length="102" mass="12032">LLHSDKKFIQYLEGDSKEILELYDLIKEDDRHKSVVMLSYGPIKSRNFPSWHMGYKNVSLDELNFQTDIDREDKEVFVSMIEGKKQNDDRGITVLKKFFESA</sequence>
<evidence type="ECO:0000313" key="2">
    <source>
        <dbReference type="EMBL" id="MTI23338.1"/>
    </source>
</evidence>
<organism evidence="2 3">
    <name type="scientific">Fulvivirga kasyanovii</name>
    <dbReference type="NCBI Taxonomy" id="396812"/>
    <lineage>
        <taxon>Bacteria</taxon>
        <taxon>Pseudomonadati</taxon>
        <taxon>Bacteroidota</taxon>
        <taxon>Cytophagia</taxon>
        <taxon>Cytophagales</taxon>
        <taxon>Fulvivirgaceae</taxon>
        <taxon>Fulvivirga</taxon>
    </lineage>
</organism>
<dbReference type="PROSITE" id="PS50925">
    <property type="entry name" value="BLUF"/>
    <property type="match status" value="1"/>
</dbReference>
<dbReference type="Gene3D" id="3.30.70.100">
    <property type="match status" value="1"/>
</dbReference>
<dbReference type="RefSeq" id="WP_155168507.1">
    <property type="nucleotide sequence ID" value="NZ_SMLW01000059.1"/>
</dbReference>
<dbReference type="SMART" id="SM01034">
    <property type="entry name" value="BLUF"/>
    <property type="match status" value="1"/>
</dbReference>
<evidence type="ECO:0000259" key="1">
    <source>
        <dbReference type="PROSITE" id="PS50925"/>
    </source>
</evidence>
<dbReference type="Proteomes" id="UP000798808">
    <property type="component" value="Unassembled WGS sequence"/>
</dbReference>